<accession>A0A8S5RKR7</accession>
<dbReference type="EMBL" id="BK059109">
    <property type="protein sequence ID" value="DAE31572.1"/>
    <property type="molecule type" value="Genomic_DNA"/>
</dbReference>
<protein>
    <submittedName>
        <fullName evidence="1">Uncharacterized protein</fullName>
    </submittedName>
</protein>
<proteinExistence type="predicted"/>
<evidence type="ECO:0000313" key="1">
    <source>
        <dbReference type="EMBL" id="DAE31572.1"/>
    </source>
</evidence>
<organism evidence="1">
    <name type="scientific">virus sp. ctBM815</name>
    <dbReference type="NCBI Taxonomy" id="2825806"/>
    <lineage>
        <taxon>Viruses</taxon>
    </lineage>
</organism>
<sequence>MIVVKYLYRYCSRKICFAIKVNNFCGTIVRYGLKLVADSRYKHMVYAVFEHRWI</sequence>
<reference evidence="1" key="1">
    <citation type="journal article" date="2021" name="Proc. Natl. Acad. Sci. U.S.A.">
        <title>A Catalog of Tens of Thousands of Viruses from Human Metagenomes Reveals Hidden Associations with Chronic Diseases.</title>
        <authorList>
            <person name="Tisza M.J."/>
            <person name="Buck C.B."/>
        </authorList>
    </citation>
    <scope>NUCLEOTIDE SEQUENCE</scope>
    <source>
        <strain evidence="1">CtBM815</strain>
    </source>
</reference>
<name>A0A8S5RKR7_9VIRU</name>